<evidence type="ECO:0000259" key="5">
    <source>
        <dbReference type="PROSITE" id="PS50004"/>
    </source>
</evidence>
<organism evidence="6 7">
    <name type="scientific">Prymnesium parvum</name>
    <name type="common">Toxic golden alga</name>
    <dbReference type="NCBI Taxonomy" id="97485"/>
    <lineage>
        <taxon>Eukaryota</taxon>
        <taxon>Haptista</taxon>
        <taxon>Haptophyta</taxon>
        <taxon>Prymnesiophyceae</taxon>
        <taxon>Prymnesiales</taxon>
        <taxon>Prymnesiaceae</taxon>
        <taxon>Prymnesium</taxon>
    </lineage>
</organism>
<comment type="caution">
    <text evidence="6">The sequence shown here is derived from an EMBL/GenBank/DDBJ whole genome shotgun (WGS) entry which is preliminary data.</text>
</comment>
<feature type="transmembrane region" description="Helical" evidence="4">
    <location>
        <begin position="1640"/>
        <end position="1664"/>
    </location>
</feature>
<feature type="transmembrane region" description="Helical" evidence="4">
    <location>
        <begin position="1602"/>
        <end position="1620"/>
    </location>
</feature>
<feature type="compositionally biased region" description="Pro residues" evidence="3">
    <location>
        <begin position="507"/>
        <end position="531"/>
    </location>
</feature>
<proteinExistence type="predicted"/>
<dbReference type="PANTHER" id="PTHR45911">
    <property type="entry name" value="C2 DOMAIN-CONTAINING PROTEIN"/>
    <property type="match status" value="1"/>
</dbReference>
<feature type="compositionally biased region" description="Low complexity" evidence="3">
    <location>
        <begin position="1"/>
        <end position="18"/>
    </location>
</feature>
<evidence type="ECO:0000313" key="6">
    <source>
        <dbReference type="EMBL" id="KAL1507877.1"/>
    </source>
</evidence>
<accession>A0AB34IV44</accession>
<dbReference type="GO" id="GO:0005509">
    <property type="term" value="F:calcium ion binding"/>
    <property type="evidence" value="ECO:0007669"/>
    <property type="project" value="TreeGrafter"/>
</dbReference>
<feature type="domain" description="C2" evidence="5">
    <location>
        <begin position="1368"/>
        <end position="1492"/>
    </location>
</feature>
<keyword evidence="4" id="KW-0472">Membrane</keyword>
<feature type="domain" description="C2" evidence="5">
    <location>
        <begin position="773"/>
        <end position="896"/>
    </location>
</feature>
<dbReference type="Pfam" id="PF00168">
    <property type="entry name" value="C2"/>
    <property type="match status" value="6"/>
</dbReference>
<evidence type="ECO:0000256" key="2">
    <source>
        <dbReference type="ARBA" id="ARBA00022837"/>
    </source>
</evidence>
<dbReference type="Proteomes" id="UP001515480">
    <property type="component" value="Unassembled WGS sequence"/>
</dbReference>
<sequence>MVAPASDGAGDSDSSFSSPRRKAAARASFPAAAPPDANPDIPIKLTVVLKRGKGLLAADKNGFSDPFVKLALGSEQYKSTIVKKSLNPEWNESFHWNGPKALLLGQSIMFNVFDYDGRFSKADRLGDAALPLAQFVLGSPQDVEIPLDTQGTLEVSVMWRFLRDSVVEGKLANVKRDSKKNLLSLGESSPSFPSGDADEPLLLTLRIKKGTNLLVADKNGLSDPFVVLTCNGQRHKSKVVYKTLEPTWDQTFHFSILRMDLLTGVVGIEVRDYDGMLSKSDFLGSAELDLARNMTGIEKDMTIDLNTQGSVDLSYSWTTMTDTQKSRHLTRGTTRNLRRQDTNDRLYPARFANFQQGGRDREPEVKRKRKRRGFKNRLFGRLQRTLTRKLESLYVDKLKLTITPDRRMPWVMRVAIHEVADEIWDGLKVEVERVFEKMMDQHDDEEEEESTAATVPTPPPSPPDSAEAMGTPASSVEAAEAEVRMLQRQLEVAQAKLRAAVKRASLPSPPASPPDSLPALPKPPRPPPSVRPPDVGFIEMRKHLVAHSVPLATPSGSSLGVKDTDDDEDPSAAPAGVLPPPVRLPQPTSFDTAAATPLPEDSFHVAAATPLPESSFSVVDDMSLRSASPSLSGSASPEMSVDDSKAKIEFTLVLKSGFGLMAADSNGLSDPFVRLSLGKKKYKSKVQKMTLDPHWDESFRFQMQKSELQTASIRLECYDYDGLTAKADHLGSASLSLSEFMDDAMKTVSVKLDTQGTLLVAGWWHFVETQSLSMRGRLFSRKPRAKGGERVRLRLNLVEGVGLLAADKGGTSDPYVRFTLMGEKRTSKVQKATLDPIWDEDFTWKVTKPDLQHASLQVAVFDSDGLTALTKDDKIGNAMLALSSFDHEGEWYEVDLALDTQGQIILKIMWEDIVDGRPPRPIEEVLGSEEDWGPPPEPSELKPRVTPYDFFEKLPPVQAFIATKRDFTKIQFEIKLQAAKLGIPNDSDPYVRIRPSWTTQTYKSRTIYNSANPVWEDEFHFTRYVRELEKPLPLDVFEDDTFSADEHVGSAFLDMNEICNRAVLENDPGAMLKNKTIVHKIVLPIFPPMAQEKAKLFRKRRLLSSRTLIEDEKSAVDETSSAKPRELGNLYIEVVIHTVKEPSSEEVSHLIFEPLLKPIDTLRRMIGTWKKNMRFMSVHLKVGGSEGLKLSDLVSRAGMKPHHLHNVFVKCPNCGKGSCNCELTPAIKLRVYHHAELQGHLLEEVSTTGHVGTDSDHTYDVDFKLAGPLASFGPEGKVEIVLPIGRNGHREAVGVLDLDDLAEGPEEHEIEQSMQIPVEVPNPITRKKVKVGKLFVDVKIKFGIAVPSWPEALRVAGQYLISQFLDIFARLPEIYSERARTLNHVEYDVFITRGVDLPASDRNGKSDPYLTLTHADQFFFTTVVPKTVDPVWNEKFTFKGQMGDFRKEPLIIELFDEDELTADDILGFTEVDFRVFDPFSMPDNHMSLSLPFSTKGKVYVDITARIVSRSGYFETAQDFVIHPLTDLFHRLRNFVLYYRNPYDRAIFSKLRDPWTIIVIIVAAHPEIVIRGSFFTFFLICILKDREEFQVMKFILGLKGTQFLSGIIKAILGYHGFWMCLTLEPDPESCRFHGPGVHTNIATQITLLIWTQILLWVAFLVLPYAGVYNPSTGKVVYGRANQLWATNYAAAVRRAAKRRKLAEERESCMAKLARCWNLFIHLLTDRCPSPIDKCGGRCSRLFITLKQVREKLFRLTGFDHYSKLVPETDPETGETLKPEYDTSIWHGRLMDQTWPIRQRMREFILEAPILIDTVTAPLRHASPRNRMVMLLKWDFVMVIVTFFLWMSMYYLSMRTRATEMGLTGDWVTDELNILWLFLTGWKTWQSEITYAIVKVFFALSSAPFFIFTIGGLNKLFTHTEASAYTRNGQIMPLDLYGLSAYLQWLKEDVLGQKRYRNELYDNFPRKKLSQLEKAVAQGEQLLVTAMERPSTALRETRKKKMEIDALLRSIVTREASSDALFQKCFPDMVIVETYLAERQKQTEVKKERKIGEDDSGFEAD</sequence>
<feature type="domain" description="C2" evidence="5">
    <location>
        <begin position="184"/>
        <end position="303"/>
    </location>
</feature>
<keyword evidence="1" id="KW-0479">Metal-binding</keyword>
<evidence type="ECO:0000256" key="3">
    <source>
        <dbReference type="SAM" id="MobiDB-lite"/>
    </source>
</evidence>
<feature type="domain" description="C2" evidence="5">
    <location>
        <begin position="23"/>
        <end position="145"/>
    </location>
</feature>
<keyword evidence="7" id="KW-1185">Reference proteome</keyword>
<keyword evidence="4" id="KW-1133">Transmembrane helix</keyword>
<feature type="region of interest" description="Disordered" evidence="3">
    <location>
        <begin position="1"/>
        <end position="35"/>
    </location>
</feature>
<dbReference type="PANTHER" id="PTHR45911:SF4">
    <property type="entry name" value="MULTIPLE C2 AND TRANSMEMBRANE DOMAIN-CONTAINING PROTEIN"/>
    <property type="match status" value="1"/>
</dbReference>
<feature type="region of interest" description="Disordered" evidence="3">
    <location>
        <begin position="440"/>
        <end position="480"/>
    </location>
</feature>
<evidence type="ECO:0000313" key="7">
    <source>
        <dbReference type="Proteomes" id="UP001515480"/>
    </source>
</evidence>
<feature type="region of interest" description="Disordered" evidence="3">
    <location>
        <begin position="2039"/>
        <end position="2059"/>
    </location>
</feature>
<dbReference type="SUPFAM" id="SSF49562">
    <property type="entry name" value="C2 domain (Calcium/lipid-binding domain, CaLB)"/>
    <property type="match status" value="6"/>
</dbReference>
<feature type="domain" description="C2" evidence="5">
    <location>
        <begin position="953"/>
        <end position="1068"/>
    </location>
</feature>
<evidence type="ECO:0000256" key="4">
    <source>
        <dbReference type="SAM" id="Phobius"/>
    </source>
</evidence>
<feature type="region of interest" description="Disordered" evidence="3">
    <location>
        <begin position="549"/>
        <end position="596"/>
    </location>
</feature>
<keyword evidence="2" id="KW-0106">Calcium</keyword>
<gene>
    <name evidence="6" type="ORF">AB1Y20_007484</name>
</gene>
<feature type="region of interest" description="Disordered" evidence="3">
    <location>
        <begin position="503"/>
        <end position="535"/>
    </location>
</feature>
<feature type="compositionally biased region" description="Basic and acidic residues" evidence="3">
    <location>
        <begin position="2039"/>
        <end position="2051"/>
    </location>
</feature>
<dbReference type="PRINTS" id="PR00360">
    <property type="entry name" value="C2DOMAIN"/>
</dbReference>
<keyword evidence="4" id="KW-0812">Transmembrane</keyword>
<feature type="transmembrane region" description="Helical" evidence="4">
    <location>
        <begin position="1554"/>
        <end position="1582"/>
    </location>
</feature>
<dbReference type="PROSITE" id="PS50004">
    <property type="entry name" value="C2"/>
    <property type="match status" value="6"/>
</dbReference>
<dbReference type="InterPro" id="IPR000008">
    <property type="entry name" value="C2_dom"/>
</dbReference>
<name>A0AB34IV44_PRYPA</name>
<protein>
    <recommendedName>
        <fullName evidence="5">C2 domain-containing protein</fullName>
    </recommendedName>
</protein>
<dbReference type="EMBL" id="JBGBPQ010000017">
    <property type="protein sequence ID" value="KAL1507877.1"/>
    <property type="molecule type" value="Genomic_DNA"/>
</dbReference>
<dbReference type="SMART" id="SM00239">
    <property type="entry name" value="C2"/>
    <property type="match status" value="6"/>
</dbReference>
<dbReference type="Gene3D" id="2.60.40.150">
    <property type="entry name" value="C2 domain"/>
    <property type="match status" value="6"/>
</dbReference>
<feature type="transmembrane region" description="Helical" evidence="4">
    <location>
        <begin position="1832"/>
        <end position="1851"/>
    </location>
</feature>
<feature type="transmembrane region" description="Helical" evidence="4">
    <location>
        <begin position="1887"/>
        <end position="1911"/>
    </location>
</feature>
<dbReference type="InterPro" id="IPR035892">
    <property type="entry name" value="C2_domain_sf"/>
</dbReference>
<evidence type="ECO:0000256" key="1">
    <source>
        <dbReference type="ARBA" id="ARBA00022723"/>
    </source>
</evidence>
<feature type="domain" description="C2" evidence="5">
    <location>
        <begin position="631"/>
        <end position="752"/>
    </location>
</feature>
<dbReference type="GO" id="GO:0016020">
    <property type="term" value="C:membrane"/>
    <property type="evidence" value="ECO:0007669"/>
    <property type="project" value="TreeGrafter"/>
</dbReference>
<reference evidence="6 7" key="1">
    <citation type="journal article" date="2024" name="Science">
        <title>Giant polyketide synthase enzymes in the biosynthesis of giant marine polyether toxins.</title>
        <authorList>
            <person name="Fallon T.R."/>
            <person name="Shende V.V."/>
            <person name="Wierzbicki I.H."/>
            <person name="Pendleton A.L."/>
            <person name="Watervoot N.F."/>
            <person name="Auber R.P."/>
            <person name="Gonzalez D.J."/>
            <person name="Wisecaver J.H."/>
            <person name="Moore B.S."/>
        </authorList>
    </citation>
    <scope>NUCLEOTIDE SEQUENCE [LARGE SCALE GENOMIC DNA]</scope>
    <source>
        <strain evidence="6 7">12B1</strain>
    </source>
</reference>